<dbReference type="Pfam" id="PF05199">
    <property type="entry name" value="GMC_oxred_C"/>
    <property type="match status" value="1"/>
</dbReference>
<comment type="cofactor">
    <cofactor evidence="3">
        <name>FAD</name>
        <dbReference type="ChEBI" id="CHEBI:57692"/>
    </cofactor>
</comment>
<reference evidence="6" key="1">
    <citation type="journal article" date="2021" name="Nat. Commun.">
        <title>Genetic determinants of endophytism in the Arabidopsis root mycobiome.</title>
        <authorList>
            <person name="Mesny F."/>
            <person name="Miyauchi S."/>
            <person name="Thiergart T."/>
            <person name="Pickel B."/>
            <person name="Atanasova L."/>
            <person name="Karlsson M."/>
            <person name="Huettel B."/>
            <person name="Barry K.W."/>
            <person name="Haridas S."/>
            <person name="Chen C."/>
            <person name="Bauer D."/>
            <person name="Andreopoulos W."/>
            <person name="Pangilinan J."/>
            <person name="LaButti K."/>
            <person name="Riley R."/>
            <person name="Lipzen A."/>
            <person name="Clum A."/>
            <person name="Drula E."/>
            <person name="Henrissat B."/>
            <person name="Kohler A."/>
            <person name="Grigoriev I.V."/>
            <person name="Martin F.M."/>
            <person name="Hacquard S."/>
        </authorList>
    </citation>
    <scope>NUCLEOTIDE SEQUENCE</scope>
    <source>
        <strain evidence="6">MPI-SDFR-AT-0120</strain>
    </source>
</reference>
<evidence type="ECO:0000256" key="3">
    <source>
        <dbReference type="PIRSR" id="PIRSR000137-2"/>
    </source>
</evidence>
<feature type="domain" description="Glucose-methanol-choline oxidoreductase N-terminal" evidence="5">
    <location>
        <begin position="84"/>
        <end position="107"/>
    </location>
</feature>
<proteinExistence type="inferred from homology"/>
<dbReference type="GO" id="GO:0016614">
    <property type="term" value="F:oxidoreductase activity, acting on CH-OH group of donors"/>
    <property type="evidence" value="ECO:0007669"/>
    <property type="project" value="InterPro"/>
</dbReference>
<dbReference type="EMBL" id="JAGMVJ010000007">
    <property type="protein sequence ID" value="KAH7088832.1"/>
    <property type="molecule type" value="Genomic_DNA"/>
</dbReference>
<dbReference type="PANTHER" id="PTHR11552">
    <property type="entry name" value="GLUCOSE-METHANOL-CHOLINE GMC OXIDOREDUCTASE"/>
    <property type="match status" value="1"/>
</dbReference>
<dbReference type="InterPro" id="IPR036188">
    <property type="entry name" value="FAD/NAD-bd_sf"/>
</dbReference>
<feature type="binding site" evidence="3">
    <location>
        <begin position="94"/>
        <end position="97"/>
    </location>
    <ligand>
        <name>FAD</name>
        <dbReference type="ChEBI" id="CHEBI:57692"/>
    </ligand>
</feature>
<evidence type="ECO:0000256" key="1">
    <source>
        <dbReference type="ARBA" id="ARBA00010790"/>
    </source>
</evidence>
<gene>
    <name evidence="6" type="ORF">FB567DRAFT_318978</name>
</gene>
<dbReference type="PIRSF" id="PIRSF000137">
    <property type="entry name" value="Alcohol_oxidase"/>
    <property type="match status" value="1"/>
</dbReference>
<dbReference type="PROSITE" id="PS51257">
    <property type="entry name" value="PROKAR_LIPOPROTEIN"/>
    <property type="match status" value="1"/>
</dbReference>
<dbReference type="Pfam" id="PF00732">
    <property type="entry name" value="GMC_oxred_N"/>
    <property type="match status" value="1"/>
</dbReference>
<feature type="binding site" evidence="3">
    <location>
        <begin position="498"/>
        <end position="499"/>
    </location>
    <ligand>
        <name>FAD</name>
        <dbReference type="ChEBI" id="CHEBI:57692"/>
    </ligand>
</feature>
<dbReference type="AlphaFoldDB" id="A0A8K0R7T8"/>
<dbReference type="InterPro" id="IPR007867">
    <property type="entry name" value="GMC_OxRtase_C"/>
</dbReference>
<feature type="binding site" evidence="3">
    <location>
        <position position="231"/>
    </location>
    <ligand>
        <name>FAD</name>
        <dbReference type="ChEBI" id="CHEBI:57692"/>
    </ligand>
</feature>
<keyword evidence="7" id="KW-1185">Reference proteome</keyword>
<dbReference type="GO" id="GO:0050660">
    <property type="term" value="F:flavin adenine dinucleotide binding"/>
    <property type="evidence" value="ECO:0007669"/>
    <property type="project" value="InterPro"/>
</dbReference>
<evidence type="ECO:0000259" key="5">
    <source>
        <dbReference type="PROSITE" id="PS00623"/>
    </source>
</evidence>
<feature type="binding site" evidence="3">
    <location>
        <begin position="14"/>
        <end position="15"/>
    </location>
    <ligand>
        <name>FAD</name>
        <dbReference type="ChEBI" id="CHEBI:57692"/>
    </ligand>
</feature>
<keyword evidence="3 4" id="KW-0274">FAD</keyword>
<keyword evidence="4" id="KW-0285">Flavoprotein</keyword>
<dbReference type="SUPFAM" id="SSF51905">
    <property type="entry name" value="FAD/NAD(P)-binding domain"/>
    <property type="match status" value="1"/>
</dbReference>
<dbReference type="Gene3D" id="3.50.50.60">
    <property type="entry name" value="FAD/NAD(P)-binding domain"/>
    <property type="match status" value="1"/>
</dbReference>
<sequence length="567" mass="61581">MEKTYDFIIVGGGTSGCLLAHALSTTPSSPSILLLEAGGTPKGSYLTAPFHRYMPSALRPDLDHGHISEPEPALNGRQITYTRGKGLGGSSILNFGVYLYGSSEDWNRWGALVGDEEWGWESVRRSYHEIETYDFAGSSEYRHLADPRESAHGTEGKLKVGLPSVLEKGVVPQMEAVAAAGEKVNLDPNSGDPVGVSVFPYSYSKKGRSTSAGAFLADASSNLEVWTEAVVEKLVFEGERVVGVRLADGREASCKNEVILTAGTIDTPKLLLLNGIGPASDLSALSIPVKQDLPGIGQHLQDHVLAFMSVEVDGTVNDRYKFESNPQLVAEAEKLWEKDQSGAFALQQSVLWGGFLKLPNLESTPEFRALAPDFQNYLRKPTVPTYEFINNCLLWPPGSQLAEDSSYMTFIAFLMNPQSEGSVTLRSKDPKDKPVIKLNYLTHPYDRLAFRRAIQETWTKFTTNPRIAPSIRKTLCGPASLSDADVDAFANDNAGTVWHACGTVKMGKKGDEGACVDSAGRVFGVQGLRVADMSVAPLTTNNHTQATAYLVGKKIAEKVVKEYGLDR</sequence>
<feature type="active site" description="Proton donor" evidence="2">
    <location>
        <position position="499"/>
    </location>
</feature>
<dbReference type="PROSITE" id="PS00623">
    <property type="entry name" value="GMC_OXRED_1"/>
    <property type="match status" value="1"/>
</dbReference>
<dbReference type="Gene3D" id="3.30.560.10">
    <property type="entry name" value="Glucose Oxidase, domain 3"/>
    <property type="match status" value="1"/>
</dbReference>
<dbReference type="OrthoDB" id="269227at2759"/>
<dbReference type="SUPFAM" id="SSF54373">
    <property type="entry name" value="FAD-linked reductases, C-terminal domain"/>
    <property type="match status" value="1"/>
</dbReference>
<accession>A0A8K0R7T8</accession>
<evidence type="ECO:0000256" key="2">
    <source>
        <dbReference type="PIRSR" id="PIRSR000137-1"/>
    </source>
</evidence>
<evidence type="ECO:0000256" key="4">
    <source>
        <dbReference type="RuleBase" id="RU003968"/>
    </source>
</evidence>
<evidence type="ECO:0000313" key="6">
    <source>
        <dbReference type="EMBL" id="KAH7088832.1"/>
    </source>
</evidence>
<dbReference type="InterPro" id="IPR000172">
    <property type="entry name" value="GMC_OxRdtase_N"/>
</dbReference>
<evidence type="ECO:0000313" key="7">
    <source>
        <dbReference type="Proteomes" id="UP000813461"/>
    </source>
</evidence>
<dbReference type="Proteomes" id="UP000813461">
    <property type="component" value="Unassembled WGS sequence"/>
</dbReference>
<feature type="active site" description="Proton acceptor" evidence="2">
    <location>
        <position position="543"/>
    </location>
</feature>
<comment type="similarity">
    <text evidence="1 4">Belongs to the GMC oxidoreductase family.</text>
</comment>
<name>A0A8K0R7T8_9PLEO</name>
<dbReference type="PANTHER" id="PTHR11552:SF134">
    <property type="entry name" value="GLUCOSE-METHANOL-CHOLINE OXIDOREDUCTASE N-TERMINAL DOMAIN-CONTAINING PROTEIN"/>
    <property type="match status" value="1"/>
</dbReference>
<comment type="caution">
    <text evidence="6">The sequence shown here is derived from an EMBL/GenBank/DDBJ whole genome shotgun (WGS) entry which is preliminary data.</text>
</comment>
<protein>
    <recommendedName>
        <fullName evidence="5">Glucose-methanol-choline oxidoreductase N-terminal domain-containing protein</fullName>
    </recommendedName>
</protein>
<dbReference type="InterPro" id="IPR012132">
    <property type="entry name" value="GMC_OxRdtase"/>
</dbReference>
<organism evidence="6 7">
    <name type="scientific">Paraphoma chrysanthemicola</name>
    <dbReference type="NCBI Taxonomy" id="798071"/>
    <lineage>
        <taxon>Eukaryota</taxon>
        <taxon>Fungi</taxon>
        <taxon>Dikarya</taxon>
        <taxon>Ascomycota</taxon>
        <taxon>Pezizomycotina</taxon>
        <taxon>Dothideomycetes</taxon>
        <taxon>Pleosporomycetidae</taxon>
        <taxon>Pleosporales</taxon>
        <taxon>Pleosporineae</taxon>
        <taxon>Phaeosphaeriaceae</taxon>
        <taxon>Paraphoma</taxon>
    </lineage>
</organism>